<dbReference type="AlphaFoldDB" id="A0AAI8YP19"/>
<gene>
    <name evidence="2" type="ORF">KHLLAP_LOCUS12321</name>
</gene>
<evidence type="ECO:0000313" key="2">
    <source>
        <dbReference type="EMBL" id="CAJ2511853.1"/>
    </source>
</evidence>
<dbReference type="EMBL" id="CAUWAG010000018">
    <property type="protein sequence ID" value="CAJ2511853.1"/>
    <property type="molecule type" value="Genomic_DNA"/>
</dbReference>
<comment type="caution">
    <text evidence="2">The sequence shown here is derived from an EMBL/GenBank/DDBJ whole genome shotgun (WGS) entry which is preliminary data.</text>
</comment>
<reference evidence="2" key="1">
    <citation type="submission" date="2023-10" db="EMBL/GenBank/DDBJ databases">
        <authorList>
            <person name="Hackl T."/>
        </authorList>
    </citation>
    <scope>NUCLEOTIDE SEQUENCE</scope>
</reference>
<dbReference type="Pfam" id="PF20150">
    <property type="entry name" value="2EXR"/>
    <property type="match status" value="1"/>
</dbReference>
<feature type="domain" description="2EXR" evidence="1">
    <location>
        <begin position="7"/>
        <end position="41"/>
    </location>
</feature>
<dbReference type="InterPro" id="IPR045518">
    <property type="entry name" value="2EXR"/>
</dbReference>
<proteinExistence type="predicted"/>
<evidence type="ECO:0000259" key="1">
    <source>
        <dbReference type="Pfam" id="PF20150"/>
    </source>
</evidence>
<organism evidence="2 3">
    <name type="scientific">Anthostomella pinea</name>
    <dbReference type="NCBI Taxonomy" id="933095"/>
    <lineage>
        <taxon>Eukaryota</taxon>
        <taxon>Fungi</taxon>
        <taxon>Dikarya</taxon>
        <taxon>Ascomycota</taxon>
        <taxon>Pezizomycotina</taxon>
        <taxon>Sordariomycetes</taxon>
        <taxon>Xylariomycetidae</taxon>
        <taxon>Xylariales</taxon>
        <taxon>Xylariaceae</taxon>
        <taxon>Anthostomella</taxon>
    </lineage>
</organism>
<keyword evidence="3" id="KW-1185">Reference proteome</keyword>
<dbReference type="Proteomes" id="UP001295740">
    <property type="component" value="Unassembled WGS sequence"/>
</dbReference>
<evidence type="ECO:0000313" key="3">
    <source>
        <dbReference type="Proteomes" id="UP001295740"/>
    </source>
</evidence>
<accession>A0AAI8YP19</accession>
<sequence length="51" mass="5672">MALVNTFTLFARLAVELRLMVWDYYALPKGAVTHVFSPPDEDETSKAGLVS</sequence>
<protein>
    <submittedName>
        <fullName evidence="2">Uu.00g074780.m01.CDS01</fullName>
    </submittedName>
</protein>
<name>A0AAI8YP19_9PEZI</name>